<dbReference type="Proteomes" id="UP000245466">
    <property type="component" value="Unassembled WGS sequence"/>
</dbReference>
<dbReference type="PROSITE" id="PS51257">
    <property type="entry name" value="PROKAR_LIPOPROTEIN"/>
    <property type="match status" value="1"/>
</dbReference>
<protein>
    <submittedName>
        <fullName evidence="2">Uncharacterized protein</fullName>
    </submittedName>
</protein>
<keyword evidence="1" id="KW-0732">Signal</keyword>
<dbReference type="EMBL" id="QEKI01000002">
    <property type="protein sequence ID" value="PVY42914.1"/>
    <property type="molecule type" value="Genomic_DNA"/>
</dbReference>
<accession>A0A2U1B2K4</accession>
<gene>
    <name evidence="2" type="ORF">C8E01_10290</name>
</gene>
<feature type="signal peptide" evidence="1">
    <location>
        <begin position="1"/>
        <end position="27"/>
    </location>
</feature>
<dbReference type="OrthoDB" id="852239at2"/>
<reference evidence="2 3" key="1">
    <citation type="submission" date="2018-04" db="EMBL/GenBank/DDBJ databases">
        <title>Genomic Encyclopedia of Type Strains, Phase IV (KMG-IV): sequencing the most valuable type-strain genomes for metagenomic binning, comparative biology and taxonomic classification.</title>
        <authorList>
            <person name="Goeker M."/>
        </authorList>
    </citation>
    <scope>NUCLEOTIDE SEQUENCE [LARGE SCALE GENOMIC DNA]</scope>
    <source>
        <strain evidence="2 3">DSM 100231</strain>
    </source>
</reference>
<comment type="caution">
    <text evidence="2">The sequence shown here is derived from an EMBL/GenBank/DDBJ whole genome shotgun (WGS) entry which is preliminary data.</text>
</comment>
<dbReference type="RefSeq" id="WP_116541965.1">
    <property type="nucleotide sequence ID" value="NZ_QEKI01000002.1"/>
</dbReference>
<evidence type="ECO:0000256" key="1">
    <source>
        <dbReference type="SAM" id="SignalP"/>
    </source>
</evidence>
<keyword evidence="3" id="KW-1185">Reference proteome</keyword>
<evidence type="ECO:0000313" key="3">
    <source>
        <dbReference type="Proteomes" id="UP000245466"/>
    </source>
</evidence>
<organism evidence="2 3">
    <name type="scientific">Pontibacter virosus</name>
    <dbReference type="NCBI Taxonomy" id="1765052"/>
    <lineage>
        <taxon>Bacteria</taxon>
        <taxon>Pseudomonadati</taxon>
        <taxon>Bacteroidota</taxon>
        <taxon>Cytophagia</taxon>
        <taxon>Cytophagales</taxon>
        <taxon>Hymenobacteraceae</taxon>
        <taxon>Pontibacter</taxon>
    </lineage>
</organism>
<sequence length="125" mass="14156">MFKKTLAGMCGLLISLAACQSPDSAQAEQHGAQETSAVADTVKREPRPKPEYYNFKGVERKRVYICMDATEDTFHQQHDCPVLVTCKGQFRNLILARAIENFDRYNCETCSADLGYIFDETYAPY</sequence>
<evidence type="ECO:0000313" key="2">
    <source>
        <dbReference type="EMBL" id="PVY42914.1"/>
    </source>
</evidence>
<name>A0A2U1B2K4_9BACT</name>
<proteinExistence type="predicted"/>
<dbReference type="AlphaFoldDB" id="A0A2U1B2K4"/>
<feature type="chain" id="PRO_5015521113" evidence="1">
    <location>
        <begin position="28"/>
        <end position="125"/>
    </location>
</feature>